<reference evidence="1 2" key="1">
    <citation type="submission" date="2018-01" db="EMBL/GenBank/DDBJ databases">
        <title>Genome sequence of the PGP bacterium Paenibacillus illinoisensis E3.</title>
        <authorList>
            <person name="Rolli E."/>
            <person name="Marasco R."/>
            <person name="Bessem C."/>
            <person name="Michoud G."/>
            <person name="Gaiarsa S."/>
            <person name="Borin S."/>
            <person name="Daffonchio D."/>
        </authorList>
    </citation>
    <scope>NUCLEOTIDE SEQUENCE [LARGE SCALE GENOMIC DNA]</scope>
    <source>
        <strain evidence="1 2">E3</strain>
    </source>
</reference>
<comment type="caution">
    <text evidence="1">The sequence shown here is derived from an EMBL/GenBank/DDBJ whole genome shotgun (WGS) entry which is preliminary data.</text>
</comment>
<gene>
    <name evidence="1" type="ORF">PIL02S_05307</name>
</gene>
<proteinExistence type="predicted"/>
<dbReference type="EMBL" id="PRLG01000029">
    <property type="protein sequence ID" value="PYY25937.1"/>
    <property type="molecule type" value="Genomic_DNA"/>
</dbReference>
<dbReference type="AlphaFoldDB" id="A0A2W0C291"/>
<accession>A0A2W0C291</accession>
<evidence type="ECO:0000313" key="1">
    <source>
        <dbReference type="EMBL" id="PYY25937.1"/>
    </source>
</evidence>
<sequence>MCQNSFNDAPVMVLVQSMQQLMEQVHVNAGHCLGFMPDHNDELAAAFQKTEQEAGLLKKRLENILQQMNDRSAQTSTSSPIVTFFD</sequence>
<organism evidence="1 2">
    <name type="scientific">Paenibacillus illinoisensis</name>
    <dbReference type="NCBI Taxonomy" id="59845"/>
    <lineage>
        <taxon>Bacteria</taxon>
        <taxon>Bacillati</taxon>
        <taxon>Bacillota</taxon>
        <taxon>Bacilli</taxon>
        <taxon>Bacillales</taxon>
        <taxon>Paenibacillaceae</taxon>
        <taxon>Paenibacillus</taxon>
    </lineage>
</organism>
<name>A0A2W0C291_9BACL</name>
<dbReference type="Proteomes" id="UP000247459">
    <property type="component" value="Unassembled WGS sequence"/>
</dbReference>
<dbReference type="RefSeq" id="WP_110822057.1">
    <property type="nucleotide sequence ID" value="NZ_PRLG01000029.1"/>
</dbReference>
<evidence type="ECO:0000313" key="2">
    <source>
        <dbReference type="Proteomes" id="UP000247459"/>
    </source>
</evidence>
<protein>
    <submittedName>
        <fullName evidence="1">Uncharacterized protein</fullName>
    </submittedName>
</protein>